<evidence type="ECO:0000313" key="2">
    <source>
        <dbReference type="Proteomes" id="UP000294616"/>
    </source>
</evidence>
<organism evidence="1 2">
    <name type="scientific">Albibacterium bauzanense</name>
    <dbReference type="NCBI Taxonomy" id="653929"/>
    <lineage>
        <taxon>Bacteria</taxon>
        <taxon>Pseudomonadati</taxon>
        <taxon>Bacteroidota</taxon>
        <taxon>Sphingobacteriia</taxon>
        <taxon>Sphingobacteriales</taxon>
        <taxon>Sphingobacteriaceae</taxon>
        <taxon>Albibacterium</taxon>
    </lineage>
</organism>
<reference evidence="1 2" key="1">
    <citation type="submission" date="2019-03" db="EMBL/GenBank/DDBJ databases">
        <title>Genomic Encyclopedia of Archaeal and Bacterial Type Strains, Phase II (KMG-II): from individual species to whole genera.</title>
        <authorList>
            <person name="Goeker M."/>
        </authorList>
    </citation>
    <scope>NUCLEOTIDE SEQUENCE [LARGE SCALE GENOMIC DNA]</scope>
    <source>
        <strain evidence="1 2">DSM 22554</strain>
    </source>
</reference>
<dbReference type="AlphaFoldDB" id="A0A4R1LXY5"/>
<accession>A0A4R1LXY5</accession>
<comment type="caution">
    <text evidence="1">The sequence shown here is derived from an EMBL/GenBank/DDBJ whole genome shotgun (WGS) entry which is preliminary data.</text>
</comment>
<dbReference type="EMBL" id="SMGO01000002">
    <property type="protein sequence ID" value="TCK83394.1"/>
    <property type="molecule type" value="Genomic_DNA"/>
</dbReference>
<proteinExistence type="predicted"/>
<sequence length="229" mass="27400">MNFLSHYYFVQSINNPYYTLGAILPDLFRNHHYDWKFRPEKENLLFKDNSDLQLLFEGWKHHVQVDAIFHNSAPFKIHTSQLREDLATAFTQLPKRPFFLAHVAYELILDCLLIRNKNVDTDLFYKNLDSCDPKILDIFMNRLGITETKGFHRFLINFIESRYLETYDKPISIVHALDRIGRRVWIEQFRKKETEQALIILEKAINDLNPEFLTVFKLVEKEIKISYNQ</sequence>
<evidence type="ECO:0000313" key="1">
    <source>
        <dbReference type="EMBL" id="TCK83394.1"/>
    </source>
</evidence>
<dbReference type="Proteomes" id="UP000294616">
    <property type="component" value="Unassembled WGS sequence"/>
</dbReference>
<gene>
    <name evidence="1" type="ORF">C8N28_1995</name>
</gene>
<protein>
    <recommendedName>
        <fullName evidence="3">Acyl carrier protein phosphodiesterase</fullName>
    </recommendedName>
</protein>
<dbReference type="OrthoDB" id="790170at2"/>
<dbReference type="RefSeq" id="WP_132224343.1">
    <property type="nucleotide sequence ID" value="NZ_SMGO01000002.1"/>
</dbReference>
<name>A0A4R1LXY5_9SPHI</name>
<evidence type="ECO:0008006" key="3">
    <source>
        <dbReference type="Google" id="ProtNLM"/>
    </source>
</evidence>
<keyword evidence="2" id="KW-1185">Reference proteome</keyword>